<dbReference type="SMART" id="SM00444">
    <property type="entry name" value="GYF"/>
    <property type="match status" value="1"/>
</dbReference>
<dbReference type="SUPFAM" id="SSF57903">
    <property type="entry name" value="FYVE/PHD zinc finger"/>
    <property type="match status" value="1"/>
</dbReference>
<keyword evidence="1" id="KW-0479">Metal-binding</keyword>
<evidence type="ECO:0000256" key="3">
    <source>
        <dbReference type="SAM" id="MobiDB-lite"/>
    </source>
</evidence>
<keyword evidence="2" id="KW-0862">Zinc</keyword>
<evidence type="ECO:0000259" key="4">
    <source>
        <dbReference type="PROSITE" id="PS50829"/>
    </source>
</evidence>
<accession>I1PVR4</accession>
<dbReference type="InterPro" id="IPR011011">
    <property type="entry name" value="Znf_FYVE_PHD"/>
</dbReference>
<feature type="compositionally biased region" description="Basic residues" evidence="3">
    <location>
        <begin position="1"/>
        <end position="16"/>
    </location>
</feature>
<dbReference type="PANTHER" id="PTHR46851:SF11">
    <property type="entry name" value="GYF DOMAIN-CONTAINING PROTEIN"/>
    <property type="match status" value="1"/>
</dbReference>
<dbReference type="HOGENOM" id="CLU_904251_0_0_1"/>
<dbReference type="Gene3D" id="3.30.1490.40">
    <property type="match status" value="1"/>
</dbReference>
<reference evidence="5 6" key="2">
    <citation type="submission" date="2018-04" db="EMBL/GenBank/DDBJ databases">
        <title>OglaRS2 (Oryza glaberrima Reference Sequence Version 2).</title>
        <authorList>
            <person name="Zhang J."/>
            <person name="Kudrna D."/>
            <person name="Lee S."/>
            <person name="Talag J."/>
            <person name="Rajasekar S."/>
            <person name="Wing R.A."/>
        </authorList>
    </citation>
    <scope>NUCLEOTIDE SEQUENCE [LARGE SCALE GENOMIC DNA]</scope>
    <source>
        <strain evidence="5 6">cv. IRGC 96717</strain>
    </source>
</reference>
<dbReference type="PANTHER" id="PTHR46851">
    <property type="entry name" value="OS01G0884500 PROTEIN"/>
    <property type="match status" value="1"/>
</dbReference>
<dbReference type="eggNOG" id="KOG1862">
    <property type="taxonomic scope" value="Eukaryota"/>
</dbReference>
<dbReference type="EnsemblPlants" id="ORGLA05G0146200.1">
    <property type="protein sequence ID" value="ORGLA05G0146200.1"/>
    <property type="gene ID" value="ORGLA05G0146200"/>
</dbReference>
<protein>
    <recommendedName>
        <fullName evidence="4">GYF domain-containing protein</fullName>
    </recommendedName>
</protein>
<evidence type="ECO:0000313" key="5">
    <source>
        <dbReference type="EnsemblPlants" id="ORGLA05G0146200.1"/>
    </source>
</evidence>
<dbReference type="AlphaFoldDB" id="I1PVR4"/>
<feature type="region of interest" description="Disordered" evidence="3">
    <location>
        <begin position="198"/>
        <end position="230"/>
    </location>
</feature>
<dbReference type="GO" id="GO:0008270">
    <property type="term" value="F:zinc ion binding"/>
    <property type="evidence" value="ECO:0007669"/>
    <property type="project" value="UniProtKB-KW"/>
</dbReference>
<evidence type="ECO:0000256" key="1">
    <source>
        <dbReference type="ARBA" id="ARBA00022771"/>
    </source>
</evidence>
<dbReference type="SUPFAM" id="SSF55277">
    <property type="entry name" value="GYF domain"/>
    <property type="match status" value="1"/>
</dbReference>
<evidence type="ECO:0000313" key="6">
    <source>
        <dbReference type="Proteomes" id="UP000007306"/>
    </source>
</evidence>
<dbReference type="InterPro" id="IPR035445">
    <property type="entry name" value="GYF-like_dom_sf"/>
</dbReference>
<dbReference type="InterPro" id="IPR013083">
    <property type="entry name" value="Znf_RING/FYVE/PHD"/>
</dbReference>
<organism evidence="5 6">
    <name type="scientific">Oryza glaberrima</name>
    <name type="common">African rice</name>
    <dbReference type="NCBI Taxonomy" id="4538"/>
    <lineage>
        <taxon>Eukaryota</taxon>
        <taxon>Viridiplantae</taxon>
        <taxon>Streptophyta</taxon>
        <taxon>Embryophyta</taxon>
        <taxon>Tracheophyta</taxon>
        <taxon>Spermatophyta</taxon>
        <taxon>Magnoliopsida</taxon>
        <taxon>Liliopsida</taxon>
        <taxon>Poales</taxon>
        <taxon>Poaceae</taxon>
        <taxon>BOP clade</taxon>
        <taxon>Oryzoideae</taxon>
        <taxon>Oryzeae</taxon>
        <taxon>Oryzinae</taxon>
        <taxon>Oryza</taxon>
    </lineage>
</organism>
<keyword evidence="6" id="KW-1185">Reference proteome</keyword>
<dbReference type="Gene3D" id="3.30.40.10">
    <property type="entry name" value="Zinc/RING finger domain, C3HC4 (zinc finger)"/>
    <property type="match status" value="1"/>
</dbReference>
<proteinExistence type="predicted"/>
<feature type="compositionally biased region" description="Basic and acidic residues" evidence="3">
    <location>
        <begin position="220"/>
        <end position="230"/>
    </location>
</feature>
<evidence type="ECO:0000256" key="2">
    <source>
        <dbReference type="ARBA" id="ARBA00022833"/>
    </source>
</evidence>
<sequence length="308" mass="34389">MGKRRGRGRRGSRKRRGGDADEGGGGKRRREGESEEDYCFACKDGGLLRFCDHRNCHKAYHPECVDKDDSFLCLSFFQSSELDVFIQAEFEEKARSMHADIMSHWINKELQRLEKLIEMANEKGTNSNKDRVDCLKSCSGEKLKGSKGDADAPGTCLEKVITKAIEVNPPGDMPRSHVQNHGTKATAAVNPGQVIDIDDGEDDLHGKSGDMTVDLDSDGSEDHGTRQHEAKPKLCSGQKAVEAKEEISEHASVWYYNDPQGDEQGPFPLRILRHWSKAGYFKEDFRVWRTGQSCDSAILLKDALLLTS</sequence>
<dbReference type="PROSITE" id="PS50829">
    <property type="entry name" value="GYF"/>
    <property type="match status" value="1"/>
</dbReference>
<dbReference type="Proteomes" id="UP000007306">
    <property type="component" value="Chromosome 5"/>
</dbReference>
<feature type="domain" description="GYF" evidence="4">
    <location>
        <begin position="251"/>
        <end position="305"/>
    </location>
</feature>
<dbReference type="InterPro" id="IPR058668">
    <property type="entry name" value="NERD_dom"/>
</dbReference>
<name>I1PVR4_ORYGL</name>
<keyword evidence="1" id="KW-0863">Zinc-finger</keyword>
<dbReference type="Gramene" id="ORGLA05G0146200.1">
    <property type="protein sequence ID" value="ORGLA05G0146200.1"/>
    <property type="gene ID" value="ORGLA05G0146200"/>
</dbReference>
<dbReference type="Pfam" id="PF25980">
    <property type="entry name" value="NERD_plant"/>
    <property type="match status" value="1"/>
</dbReference>
<dbReference type="STRING" id="4538.I1PVR4"/>
<reference evidence="5" key="1">
    <citation type="submission" date="2015-06" db="UniProtKB">
        <authorList>
            <consortium name="EnsemblPlants"/>
        </authorList>
    </citation>
    <scope>IDENTIFICATION</scope>
</reference>
<dbReference type="InterPro" id="IPR003169">
    <property type="entry name" value="GYF"/>
</dbReference>
<dbReference type="InterPro" id="IPR045894">
    <property type="entry name" value="At5g08430-like"/>
</dbReference>
<dbReference type="Pfam" id="PF02213">
    <property type="entry name" value="GYF"/>
    <property type="match status" value="1"/>
</dbReference>
<feature type="region of interest" description="Disordered" evidence="3">
    <location>
        <begin position="1"/>
        <end position="33"/>
    </location>
</feature>